<evidence type="ECO:0000313" key="2">
    <source>
        <dbReference type="Proteomes" id="UP001162992"/>
    </source>
</evidence>
<evidence type="ECO:0000313" key="1">
    <source>
        <dbReference type="EMBL" id="KAJ7516059.1"/>
    </source>
</evidence>
<gene>
    <name evidence="1" type="ORF">O6H91_22G040700</name>
</gene>
<dbReference type="EMBL" id="CM055113">
    <property type="protein sequence ID" value="KAJ7516059.1"/>
    <property type="molecule type" value="Genomic_DNA"/>
</dbReference>
<protein>
    <submittedName>
        <fullName evidence="1">Uncharacterized protein</fullName>
    </submittedName>
</protein>
<sequence length="797" mass="90226">MPLKHAKSDRRVPSFYRLVAAVIFVAFFLIALWVFSSPSQRPQELLNEVSSKVENQLGADESSSSRETFVEKEEDALEPDEKEEGDLKLSTSKENVATKQDSKSQAENTETIDDAVAEDIQEDGSNKGKSDRDSETSPRDDQQQVDDGIVGARNSADAEKSSSSTTDEQEKTLSEVTGTAKLPEALPSVAQSELTTENTEVSGSWTTQAKESIKEKEQESHLKAENESAQNAGTNQAAVPQELEDREEVKKQDEQVKEELEKSDPYHWKLCKGGDTTDFIPCLDNQEAIKKLPTTIHYEHRERHCPSNDESDLCLVPLPKGYKPPVRWPRSRDEIYYNNVPHPGLASYKKDQNWVKKSGELLIFPGGGTQFKGGASHYIDYVEHVLPDIAWGKHTRVILDVGCGVASFAGFLFDKDVLTMSFAPKDEHEAQVQFALERGIPAISAVMGTQRLVFPSNVFDAVHCARCRVPWHLEGGKLLLEINRVLRPGGYFIWSATPVYLHEAEDVQIWKETASLAAAMCWNQLARTADSSTRIGVAIFQKPKNNFCYEHRKRKRPPICKDNEKPDAAWYVPMQACVHKIPSEDGERSTEWPQEWPLRLEATPSWLSNMPKGLYGKPAAEGFRSDADHWKRVVEKSYMQGLGIDWDAVRNVMDMNARYGGFAAALTTRPVWVMNVVPTSEPDTLPVIFDRGLLGIYHDWCESFSTYPRTYDLLHADHLFSRIGKRCNHLRIVVEMDRILRPQGWVIFREKVSIMNEIEPIIKSLHWDIRFSYSQEKEQLLAVQKTMWRPASTDTIQ</sequence>
<organism evidence="1 2">
    <name type="scientific">Diphasiastrum complanatum</name>
    <name type="common">Issler's clubmoss</name>
    <name type="synonym">Lycopodium complanatum</name>
    <dbReference type="NCBI Taxonomy" id="34168"/>
    <lineage>
        <taxon>Eukaryota</taxon>
        <taxon>Viridiplantae</taxon>
        <taxon>Streptophyta</taxon>
        <taxon>Embryophyta</taxon>
        <taxon>Tracheophyta</taxon>
        <taxon>Lycopodiopsida</taxon>
        <taxon>Lycopodiales</taxon>
        <taxon>Lycopodiaceae</taxon>
        <taxon>Lycopodioideae</taxon>
        <taxon>Diphasiastrum</taxon>
    </lineage>
</organism>
<proteinExistence type="predicted"/>
<name>A0ACC2AER9_DIPCM</name>
<reference evidence="2" key="1">
    <citation type="journal article" date="2024" name="Proc. Natl. Acad. Sci. U.S.A.">
        <title>Extraordinary preservation of gene collinearity over three hundred million years revealed in homosporous lycophytes.</title>
        <authorList>
            <person name="Li C."/>
            <person name="Wickell D."/>
            <person name="Kuo L.Y."/>
            <person name="Chen X."/>
            <person name="Nie B."/>
            <person name="Liao X."/>
            <person name="Peng D."/>
            <person name="Ji J."/>
            <person name="Jenkins J."/>
            <person name="Williams M."/>
            <person name="Shu S."/>
            <person name="Plott C."/>
            <person name="Barry K."/>
            <person name="Rajasekar S."/>
            <person name="Grimwood J."/>
            <person name="Han X."/>
            <person name="Sun S."/>
            <person name="Hou Z."/>
            <person name="He W."/>
            <person name="Dai G."/>
            <person name="Sun C."/>
            <person name="Schmutz J."/>
            <person name="Leebens-Mack J.H."/>
            <person name="Li F.W."/>
            <person name="Wang L."/>
        </authorList>
    </citation>
    <scope>NUCLEOTIDE SEQUENCE [LARGE SCALE GENOMIC DNA]</scope>
    <source>
        <strain evidence="2">cv. PW_Plant_1</strain>
    </source>
</reference>
<comment type="caution">
    <text evidence="1">The sequence shown here is derived from an EMBL/GenBank/DDBJ whole genome shotgun (WGS) entry which is preliminary data.</text>
</comment>
<dbReference type="Proteomes" id="UP001162992">
    <property type="component" value="Chromosome 22"/>
</dbReference>
<accession>A0ACC2AER9</accession>
<keyword evidence="2" id="KW-1185">Reference proteome</keyword>